<keyword evidence="4 10" id="KW-1133">Transmembrane helix</keyword>
<evidence type="ECO:0000256" key="8">
    <source>
        <dbReference type="ARBA" id="ARBA00023214"/>
    </source>
</evidence>
<dbReference type="SUPFAM" id="SSF81340">
    <property type="entry name" value="Clc chloride channel"/>
    <property type="match status" value="1"/>
</dbReference>
<evidence type="ECO:0000313" key="11">
    <source>
        <dbReference type="EMBL" id="CTQ43344.1"/>
    </source>
</evidence>
<organism evidence="11 12">
    <name type="scientific">Roseibium aggregatum</name>
    <dbReference type="NCBI Taxonomy" id="187304"/>
    <lineage>
        <taxon>Bacteria</taxon>
        <taxon>Pseudomonadati</taxon>
        <taxon>Pseudomonadota</taxon>
        <taxon>Alphaproteobacteria</taxon>
        <taxon>Hyphomicrobiales</taxon>
        <taxon>Stappiaceae</taxon>
        <taxon>Roseibium</taxon>
    </lineage>
</organism>
<evidence type="ECO:0000256" key="7">
    <source>
        <dbReference type="ARBA" id="ARBA00023173"/>
    </source>
</evidence>
<feature type="transmembrane region" description="Helical" evidence="10">
    <location>
        <begin position="133"/>
        <end position="153"/>
    </location>
</feature>
<feature type="transmembrane region" description="Helical" evidence="10">
    <location>
        <begin position="85"/>
        <end position="105"/>
    </location>
</feature>
<keyword evidence="9" id="KW-0407">Ion channel</keyword>
<gene>
    <name evidence="11" type="primary">clcA_2</name>
    <name evidence="11" type="ORF">LAL4801_01782</name>
</gene>
<dbReference type="RefSeq" id="WP_055655450.1">
    <property type="nucleotide sequence ID" value="NZ_CP045627.1"/>
</dbReference>
<keyword evidence="3 10" id="KW-0812">Transmembrane</keyword>
<proteinExistence type="predicted"/>
<accession>A0A0M6Y0Y3</accession>
<evidence type="ECO:0000256" key="5">
    <source>
        <dbReference type="ARBA" id="ARBA00023065"/>
    </source>
</evidence>
<dbReference type="PRINTS" id="PR00762">
    <property type="entry name" value="CLCHANNEL"/>
</dbReference>
<feature type="transmembrane region" description="Helical" evidence="10">
    <location>
        <begin position="331"/>
        <end position="350"/>
    </location>
</feature>
<keyword evidence="12" id="KW-1185">Reference proteome</keyword>
<feature type="transmembrane region" description="Helical" evidence="10">
    <location>
        <begin position="6"/>
        <end position="28"/>
    </location>
</feature>
<feature type="transmembrane region" description="Helical" evidence="10">
    <location>
        <begin position="362"/>
        <end position="383"/>
    </location>
</feature>
<evidence type="ECO:0000256" key="2">
    <source>
        <dbReference type="ARBA" id="ARBA00022448"/>
    </source>
</evidence>
<dbReference type="AlphaFoldDB" id="A0A0M6Y0Y3"/>
<keyword evidence="6 10" id="KW-0472">Membrane</keyword>
<keyword evidence="7" id="KW-0869">Chloride channel</keyword>
<dbReference type="Gene3D" id="1.10.3080.10">
    <property type="entry name" value="Clc chloride channel"/>
    <property type="match status" value="1"/>
</dbReference>
<feature type="transmembrane region" description="Helical" evidence="10">
    <location>
        <begin position="292"/>
        <end position="311"/>
    </location>
</feature>
<dbReference type="Proteomes" id="UP000048926">
    <property type="component" value="Unassembled WGS sequence"/>
</dbReference>
<feature type="transmembrane region" description="Helical" evidence="10">
    <location>
        <begin position="258"/>
        <end position="280"/>
    </location>
</feature>
<evidence type="ECO:0000256" key="4">
    <source>
        <dbReference type="ARBA" id="ARBA00022989"/>
    </source>
</evidence>
<dbReference type="InterPro" id="IPR001807">
    <property type="entry name" value="ClC"/>
</dbReference>
<keyword evidence="2" id="KW-0813">Transport</keyword>
<feature type="transmembrane region" description="Helical" evidence="10">
    <location>
        <begin position="389"/>
        <end position="407"/>
    </location>
</feature>
<dbReference type="InterPro" id="IPR050368">
    <property type="entry name" value="ClC-type_chloride_channel"/>
</dbReference>
<dbReference type="STRING" id="187304.B0E33_21315"/>
<dbReference type="GO" id="GO:0034707">
    <property type="term" value="C:chloride channel complex"/>
    <property type="evidence" value="ECO:0007669"/>
    <property type="project" value="UniProtKB-KW"/>
</dbReference>
<feature type="transmembrane region" description="Helical" evidence="10">
    <location>
        <begin position="183"/>
        <end position="207"/>
    </location>
</feature>
<comment type="subcellular location">
    <subcellularLocation>
        <location evidence="1">Membrane</location>
        <topology evidence="1">Multi-pass membrane protein</topology>
    </subcellularLocation>
</comment>
<keyword evidence="8" id="KW-0868">Chloride</keyword>
<reference evidence="12" key="1">
    <citation type="submission" date="2015-07" db="EMBL/GenBank/DDBJ databases">
        <authorList>
            <person name="Rodrigo-Torres Lidia"/>
            <person name="Arahal R.David."/>
        </authorList>
    </citation>
    <scope>NUCLEOTIDE SEQUENCE [LARGE SCALE GENOMIC DNA]</scope>
    <source>
        <strain evidence="12">CECT 4801</strain>
    </source>
</reference>
<dbReference type="EMBL" id="CXST01000001">
    <property type="protein sequence ID" value="CTQ43344.1"/>
    <property type="molecule type" value="Genomic_DNA"/>
</dbReference>
<evidence type="ECO:0000313" key="12">
    <source>
        <dbReference type="Proteomes" id="UP000048926"/>
    </source>
</evidence>
<dbReference type="PANTHER" id="PTHR43427">
    <property type="entry name" value="CHLORIDE CHANNEL PROTEIN CLC-E"/>
    <property type="match status" value="1"/>
</dbReference>
<evidence type="ECO:0000256" key="10">
    <source>
        <dbReference type="SAM" id="Phobius"/>
    </source>
</evidence>
<dbReference type="CDD" id="cd00400">
    <property type="entry name" value="Voltage_gated_ClC"/>
    <property type="match status" value="1"/>
</dbReference>
<feature type="transmembrane region" description="Helical" evidence="10">
    <location>
        <begin position="219"/>
        <end position="238"/>
    </location>
</feature>
<dbReference type="InterPro" id="IPR014743">
    <property type="entry name" value="Cl-channel_core"/>
</dbReference>
<feature type="transmembrane region" description="Helical" evidence="10">
    <location>
        <begin position="40"/>
        <end position="65"/>
    </location>
</feature>
<name>A0A0M6Y0Y3_9HYPH</name>
<evidence type="ECO:0000256" key="1">
    <source>
        <dbReference type="ARBA" id="ARBA00004141"/>
    </source>
</evidence>
<dbReference type="PANTHER" id="PTHR43427:SF6">
    <property type="entry name" value="CHLORIDE CHANNEL PROTEIN CLC-E"/>
    <property type="match status" value="1"/>
</dbReference>
<dbReference type="Pfam" id="PF00654">
    <property type="entry name" value="Voltage_CLC"/>
    <property type="match status" value="1"/>
</dbReference>
<evidence type="ECO:0000256" key="6">
    <source>
        <dbReference type="ARBA" id="ARBA00023136"/>
    </source>
</evidence>
<protein>
    <submittedName>
        <fullName evidence="11">H(+)/Cl(-) exchange transporter ClcA</fullName>
    </submittedName>
</protein>
<dbReference type="GO" id="GO:0005254">
    <property type="term" value="F:chloride channel activity"/>
    <property type="evidence" value="ECO:0007669"/>
    <property type="project" value="UniProtKB-KW"/>
</dbReference>
<sequence>MPDRLNFLYRLAPSIRSGIAGLLAGIGFNFREFLRQKSHIVWLLALLIGSFVSWAAIIFREIISLVQLPWLGTATERVVSAAATLPWYMIVAGPTIGGLLVGLLLQYMQPMQRTFSVADVIEARVKGGRGLPFWPGISSALITALSLGSGASAGREGPVVHLGATIGASVGRLFHLPDSAHRILLACGVASAVSASFNAPIAGVLFAHEVILGHYAMSAISPIAIAAVTGTVFSRLWFGDVAAFVIPGHQITSYWEFPAFALLGLVSALVAILFQFALIGTDWVARNISMPVWLRPVIGGFAVGLIALVFPDVLGVGYETTDAALKDQLPLAMLFALLFAKTAATAITLASRFGGGIFSPSLYLGAMTGGAFGLIAASVFPELASSEGLYAILGMGAVAAAVLGAPFSTTMIVFELTGGYTLSIALLLTVSIATGLTQAVHGKSYFHWLLGLRGYFVNDGIHRFLGETVKVKDFMDPPPANEEDCIFRPGQDGSYLHDTDSLESALKSFDSCGEALLPVVSTKDATRIVGQARHVKALNHFNSELIKANEEEHH</sequence>
<evidence type="ECO:0000256" key="3">
    <source>
        <dbReference type="ARBA" id="ARBA00022692"/>
    </source>
</evidence>
<keyword evidence="5" id="KW-0406">Ion transport</keyword>
<feature type="transmembrane region" description="Helical" evidence="10">
    <location>
        <begin position="419"/>
        <end position="439"/>
    </location>
</feature>
<evidence type="ECO:0000256" key="9">
    <source>
        <dbReference type="ARBA" id="ARBA00023303"/>
    </source>
</evidence>